<sequence>MIGVILWSDPATEKAVIWCEDQGDLAFLSRADCADLPDVFFDVGDVVQFGVVTKKTVRRVNHVARLQHSFGKPLVDSLAKAPAPQQPQVDVSDSAEIIPFRLNPAARPMRATQPQQRRRG</sequence>
<name>A0A1P8MT46_9RHOB</name>
<dbReference type="Proteomes" id="UP000186336">
    <property type="component" value="Chromosome"/>
</dbReference>
<accession>A0A1P8MT46</accession>
<evidence type="ECO:0000313" key="1">
    <source>
        <dbReference type="EMBL" id="APX11256.1"/>
    </source>
</evidence>
<gene>
    <name evidence="1" type="ORF">BWR18_05835</name>
</gene>
<organism evidence="1 2">
    <name type="scientific">Tateyamaria omphalii</name>
    <dbReference type="NCBI Taxonomy" id="299262"/>
    <lineage>
        <taxon>Bacteria</taxon>
        <taxon>Pseudomonadati</taxon>
        <taxon>Pseudomonadota</taxon>
        <taxon>Alphaproteobacteria</taxon>
        <taxon>Rhodobacterales</taxon>
        <taxon>Roseobacteraceae</taxon>
        <taxon>Tateyamaria</taxon>
    </lineage>
</organism>
<dbReference type="STRING" id="299262.BWR18_05835"/>
<dbReference type="EMBL" id="CP019312">
    <property type="protein sequence ID" value="APX11256.1"/>
    <property type="molecule type" value="Genomic_DNA"/>
</dbReference>
<evidence type="ECO:0008006" key="3">
    <source>
        <dbReference type="Google" id="ProtNLM"/>
    </source>
</evidence>
<proteinExistence type="predicted"/>
<keyword evidence="2" id="KW-1185">Reference proteome</keyword>
<reference evidence="1 2" key="1">
    <citation type="submission" date="2017-01" db="EMBL/GenBank/DDBJ databases">
        <title>Complete genome of Tateyamaria omphalii DOK1-4 isolated from seawater in Dokdo.</title>
        <authorList>
            <person name="Kim J.H."/>
            <person name="Chi W.-J."/>
        </authorList>
    </citation>
    <scope>NUCLEOTIDE SEQUENCE [LARGE SCALE GENOMIC DNA]</scope>
    <source>
        <strain evidence="1 2">DOK1-4</strain>
    </source>
</reference>
<evidence type="ECO:0000313" key="2">
    <source>
        <dbReference type="Proteomes" id="UP000186336"/>
    </source>
</evidence>
<dbReference type="AlphaFoldDB" id="A0A1P8MT46"/>
<dbReference type="KEGG" id="tom:BWR18_05835"/>
<protein>
    <recommendedName>
        <fullName evidence="3">CSD domain-containing protein</fullName>
    </recommendedName>
</protein>